<dbReference type="Gene3D" id="3.40.50.1820">
    <property type="entry name" value="alpha/beta hydrolase"/>
    <property type="match status" value="1"/>
</dbReference>
<evidence type="ECO:0000313" key="3">
    <source>
        <dbReference type="EMBL" id="KAE9269924.1"/>
    </source>
</evidence>
<dbReference type="Pfam" id="PF00450">
    <property type="entry name" value="Peptidase_S10"/>
    <property type="match status" value="1"/>
</dbReference>
<gene>
    <name evidence="2" type="ORF">PR001_g31189</name>
    <name evidence="3" type="ORF">PR003_g30997</name>
</gene>
<evidence type="ECO:0000313" key="5">
    <source>
        <dbReference type="Proteomes" id="UP000434957"/>
    </source>
</evidence>
<dbReference type="GO" id="GO:0006508">
    <property type="term" value="P:proteolysis"/>
    <property type="evidence" value="ECO:0007669"/>
    <property type="project" value="InterPro"/>
</dbReference>
<dbReference type="Proteomes" id="UP000429607">
    <property type="component" value="Unassembled WGS sequence"/>
</dbReference>
<dbReference type="AlphaFoldDB" id="A0A6A4B8P6"/>
<dbReference type="GO" id="GO:0004185">
    <property type="term" value="F:serine-type carboxypeptidase activity"/>
    <property type="evidence" value="ECO:0007669"/>
    <property type="project" value="InterPro"/>
</dbReference>
<dbReference type="InterPro" id="IPR001563">
    <property type="entry name" value="Peptidase_S10"/>
</dbReference>
<reference evidence="3 5" key="1">
    <citation type="submission" date="2018-08" db="EMBL/GenBank/DDBJ databases">
        <title>Genomic investigation of the strawberry pathogen Phytophthora fragariae indicates pathogenicity is determined by transcriptional variation in three key races.</title>
        <authorList>
            <person name="Adams T.M."/>
            <person name="Armitage A.D."/>
            <person name="Sobczyk M.K."/>
            <person name="Bates H.J."/>
            <person name="Dunwell J.M."/>
            <person name="Nellist C.F."/>
            <person name="Harrison R.J."/>
        </authorList>
    </citation>
    <scope>NUCLEOTIDE SEQUENCE [LARGE SCALE GENOMIC DNA]</scope>
    <source>
        <strain evidence="2 4">SCRP249</strain>
        <strain evidence="3 5">SCRP333</strain>
    </source>
</reference>
<evidence type="ECO:0000256" key="1">
    <source>
        <dbReference type="ARBA" id="ARBA00009431"/>
    </source>
</evidence>
<dbReference type="SUPFAM" id="SSF53474">
    <property type="entry name" value="alpha/beta-Hydrolases"/>
    <property type="match status" value="1"/>
</dbReference>
<evidence type="ECO:0000313" key="2">
    <source>
        <dbReference type="EMBL" id="KAE8957980.1"/>
    </source>
</evidence>
<dbReference type="Proteomes" id="UP000434957">
    <property type="component" value="Unassembled WGS sequence"/>
</dbReference>
<name>A0A6A4B8P6_9STRA</name>
<dbReference type="EMBL" id="QXFV01007787">
    <property type="protein sequence ID" value="KAE8957980.1"/>
    <property type="molecule type" value="Genomic_DNA"/>
</dbReference>
<dbReference type="EMBL" id="QXFT01006154">
    <property type="protein sequence ID" value="KAE9269924.1"/>
    <property type="molecule type" value="Genomic_DNA"/>
</dbReference>
<sequence length="83" mass="9149">MEVNVAFNMMADMAEPYNSYVTDLQNDDLRVLIYAGDADLMCNWNDARGEALALLAQAVPGQVLGRGQRGLRLVLRVGEALQH</sequence>
<proteinExistence type="inferred from homology"/>
<dbReference type="InterPro" id="IPR029058">
    <property type="entry name" value="AB_hydrolase_fold"/>
</dbReference>
<organism evidence="3 5">
    <name type="scientific">Phytophthora rubi</name>
    <dbReference type="NCBI Taxonomy" id="129364"/>
    <lineage>
        <taxon>Eukaryota</taxon>
        <taxon>Sar</taxon>
        <taxon>Stramenopiles</taxon>
        <taxon>Oomycota</taxon>
        <taxon>Peronosporomycetes</taxon>
        <taxon>Peronosporales</taxon>
        <taxon>Peronosporaceae</taxon>
        <taxon>Phytophthora</taxon>
    </lineage>
</organism>
<evidence type="ECO:0000313" key="4">
    <source>
        <dbReference type="Proteomes" id="UP000429607"/>
    </source>
</evidence>
<comment type="similarity">
    <text evidence="1">Belongs to the peptidase S10 family.</text>
</comment>
<accession>A0A6A4B8P6</accession>
<comment type="caution">
    <text evidence="3">The sequence shown here is derived from an EMBL/GenBank/DDBJ whole genome shotgun (WGS) entry which is preliminary data.</text>
</comment>
<protein>
    <submittedName>
        <fullName evidence="3">Uncharacterized protein</fullName>
    </submittedName>
</protein>
<keyword evidence="5" id="KW-1185">Reference proteome</keyword>